<dbReference type="AlphaFoldDB" id="A0A381TV67"/>
<sequence>MKLILTTIVAVLFGVGNTVSAQDVSQEPLKRYLYVAEPGIRNYTQYGGHGVIVFDIDDNYRFVKRIPTGGLTDTGKPLNVKGVCGNAATGRLYVSTIWHLICIDLHTDKVLWERTYPLGCDRMSMSPDGRIIYQPSFEKDIWYVLDAASGDEITRVTPKSGAHNTVYGNDGKEAYLAGLRSSILTVTETATHTVKKRIGPFSNRIRPFTINGAQTLCFVNINGLLGFEVGDLETGEKLHRVEVQGYSMGPVKRHGCPSHGIAMTPDEKELWVTDGHNESLHIFDATKMPPVQLHSIKLREQPGWITFSLDGKICWPSTGDVIDVKTRKIVTALTDEKGRMVMSEKLLEVDFVGNKVAAVGDQFGKGYVKPAPQSGDTP</sequence>
<dbReference type="Gene3D" id="2.130.10.10">
    <property type="entry name" value="YVTN repeat-like/Quinoprotein amine dehydrogenase"/>
    <property type="match status" value="2"/>
</dbReference>
<dbReference type="EMBL" id="UINC01005229">
    <property type="protein sequence ID" value="SVA19955.1"/>
    <property type="molecule type" value="Genomic_DNA"/>
</dbReference>
<reference evidence="1" key="1">
    <citation type="submission" date="2018-05" db="EMBL/GenBank/DDBJ databases">
        <authorList>
            <person name="Lanie J.A."/>
            <person name="Ng W.-L."/>
            <person name="Kazmierczak K.M."/>
            <person name="Andrzejewski T.M."/>
            <person name="Davidsen T.M."/>
            <person name="Wayne K.J."/>
            <person name="Tettelin H."/>
            <person name="Glass J.I."/>
            <person name="Rusch D."/>
            <person name="Podicherti R."/>
            <person name="Tsui H.-C.T."/>
            <person name="Winkler M.E."/>
        </authorList>
    </citation>
    <scope>NUCLEOTIDE SEQUENCE</scope>
</reference>
<protein>
    <recommendedName>
        <fullName evidence="2">SMP-30/Gluconolactonase/LRE-like region domain-containing protein</fullName>
    </recommendedName>
</protein>
<evidence type="ECO:0008006" key="2">
    <source>
        <dbReference type="Google" id="ProtNLM"/>
    </source>
</evidence>
<dbReference type="PANTHER" id="PTHR47197:SF3">
    <property type="entry name" value="DIHYDRO-HEME D1 DEHYDROGENASE"/>
    <property type="match status" value="1"/>
</dbReference>
<dbReference type="InterPro" id="IPR011044">
    <property type="entry name" value="Quino_amine_DH_bsu"/>
</dbReference>
<accession>A0A381TV67</accession>
<dbReference type="SUPFAM" id="SSF50969">
    <property type="entry name" value="YVTN repeat-like/Quinoprotein amine dehydrogenase"/>
    <property type="match status" value="1"/>
</dbReference>
<proteinExistence type="predicted"/>
<dbReference type="InterPro" id="IPR051200">
    <property type="entry name" value="Host-pathogen_enzymatic-act"/>
</dbReference>
<evidence type="ECO:0000313" key="1">
    <source>
        <dbReference type="EMBL" id="SVA19955.1"/>
    </source>
</evidence>
<organism evidence="1">
    <name type="scientific">marine metagenome</name>
    <dbReference type="NCBI Taxonomy" id="408172"/>
    <lineage>
        <taxon>unclassified sequences</taxon>
        <taxon>metagenomes</taxon>
        <taxon>ecological metagenomes</taxon>
    </lineage>
</organism>
<gene>
    <name evidence="1" type="ORF">METZ01_LOCUS72809</name>
</gene>
<dbReference type="InterPro" id="IPR015943">
    <property type="entry name" value="WD40/YVTN_repeat-like_dom_sf"/>
</dbReference>
<name>A0A381TV67_9ZZZZ</name>
<dbReference type="PANTHER" id="PTHR47197">
    <property type="entry name" value="PROTEIN NIRF"/>
    <property type="match status" value="1"/>
</dbReference>